<keyword evidence="7" id="KW-0624">Polysaccharide degradation</keyword>
<keyword evidence="5" id="KW-0378">Hydrolase</keyword>
<evidence type="ECO:0000256" key="3">
    <source>
        <dbReference type="ARBA" id="ARBA00022651"/>
    </source>
</evidence>
<protein>
    <recommendedName>
        <fullName evidence="11">Feruloyl esterase</fullName>
    </recommendedName>
</protein>
<evidence type="ECO:0000256" key="1">
    <source>
        <dbReference type="ARBA" id="ARBA00004613"/>
    </source>
</evidence>
<gene>
    <name evidence="9" type="ORF">TeGR_g3116</name>
</gene>
<organism evidence="9 10">
    <name type="scientific">Tetraparma gracilis</name>
    <dbReference type="NCBI Taxonomy" id="2962635"/>
    <lineage>
        <taxon>Eukaryota</taxon>
        <taxon>Sar</taxon>
        <taxon>Stramenopiles</taxon>
        <taxon>Ochrophyta</taxon>
        <taxon>Bolidophyceae</taxon>
        <taxon>Parmales</taxon>
        <taxon>Triparmaceae</taxon>
        <taxon>Tetraparma</taxon>
    </lineage>
</organism>
<evidence type="ECO:0000313" key="9">
    <source>
        <dbReference type="EMBL" id="GMI33212.1"/>
    </source>
</evidence>
<comment type="subcellular location">
    <subcellularLocation>
        <location evidence="1">Secreted</location>
    </subcellularLocation>
</comment>
<sequence length="326" mass="35677">MHLPTPPPLALALLALPALALSSSCSSYAPLPSGSFNVTIPVGSSNRTFELFTPWSEFECDGYCVGPPRDPRPVVINWHGCNAHVPVVAYQEQVSRVEQSAADYGWYAITPVGAREKGIDQFGWNTYGIKCGSVFEDDFDFFDKLLEYMENELCADMSRVYSTGFSTGGFHSNALGCSRASKLAGIAPVAGSIGKLYTSSCDEGEGLDVVSFHSEDDKTVPYNGNFEWHSQPEVTKLWEDRNGCDLLDIPRITHLSATTRCTQRSCANGTVEDCTLIGLDHCWPGGRSGGFETPGSCKPQRGDVDATAHMFAFWEERWQAKQSERA</sequence>
<evidence type="ECO:0000256" key="6">
    <source>
        <dbReference type="ARBA" id="ARBA00023277"/>
    </source>
</evidence>
<proteinExistence type="predicted"/>
<keyword evidence="10" id="KW-1185">Reference proteome</keyword>
<keyword evidence="4 8" id="KW-0732">Signal</keyword>
<name>A0ABQ6MV30_9STRA</name>
<dbReference type="SUPFAM" id="SSF53474">
    <property type="entry name" value="alpha/beta-Hydrolases"/>
    <property type="match status" value="2"/>
</dbReference>
<evidence type="ECO:0008006" key="11">
    <source>
        <dbReference type="Google" id="ProtNLM"/>
    </source>
</evidence>
<keyword evidence="2" id="KW-0964">Secreted</keyword>
<keyword evidence="3" id="KW-0858">Xylan degradation</keyword>
<dbReference type="PANTHER" id="PTHR38050">
    <property type="match status" value="1"/>
</dbReference>
<reference evidence="9 10" key="1">
    <citation type="journal article" date="2023" name="Commun. Biol.">
        <title>Genome analysis of Parmales, the sister group of diatoms, reveals the evolutionary specialization of diatoms from phago-mixotrophs to photoautotrophs.</title>
        <authorList>
            <person name="Ban H."/>
            <person name="Sato S."/>
            <person name="Yoshikawa S."/>
            <person name="Yamada K."/>
            <person name="Nakamura Y."/>
            <person name="Ichinomiya M."/>
            <person name="Sato N."/>
            <person name="Blanc-Mathieu R."/>
            <person name="Endo H."/>
            <person name="Kuwata A."/>
            <person name="Ogata H."/>
        </authorList>
    </citation>
    <scope>NUCLEOTIDE SEQUENCE [LARGE SCALE GENOMIC DNA]</scope>
</reference>
<evidence type="ECO:0000256" key="5">
    <source>
        <dbReference type="ARBA" id="ARBA00022801"/>
    </source>
</evidence>
<dbReference type="EMBL" id="BRYB01003239">
    <property type="protein sequence ID" value="GMI33212.1"/>
    <property type="molecule type" value="Genomic_DNA"/>
</dbReference>
<evidence type="ECO:0000256" key="2">
    <source>
        <dbReference type="ARBA" id="ARBA00022525"/>
    </source>
</evidence>
<feature type="chain" id="PRO_5046299725" description="Feruloyl esterase" evidence="8">
    <location>
        <begin position="23"/>
        <end position="326"/>
    </location>
</feature>
<feature type="signal peptide" evidence="8">
    <location>
        <begin position="1"/>
        <end position="22"/>
    </location>
</feature>
<evidence type="ECO:0000256" key="4">
    <source>
        <dbReference type="ARBA" id="ARBA00022729"/>
    </source>
</evidence>
<dbReference type="PANTHER" id="PTHR38050:SF2">
    <property type="entry name" value="FERULOYL ESTERASE C-RELATED"/>
    <property type="match status" value="1"/>
</dbReference>
<dbReference type="InterPro" id="IPR043595">
    <property type="entry name" value="FaeB/C/D"/>
</dbReference>
<evidence type="ECO:0000313" key="10">
    <source>
        <dbReference type="Proteomes" id="UP001165060"/>
    </source>
</evidence>
<keyword evidence="6" id="KW-0119">Carbohydrate metabolism</keyword>
<dbReference type="InterPro" id="IPR029058">
    <property type="entry name" value="AB_hydrolase_fold"/>
</dbReference>
<dbReference type="Proteomes" id="UP001165060">
    <property type="component" value="Unassembled WGS sequence"/>
</dbReference>
<dbReference type="Gene3D" id="3.40.50.1820">
    <property type="entry name" value="alpha/beta hydrolase"/>
    <property type="match status" value="1"/>
</dbReference>
<evidence type="ECO:0000256" key="7">
    <source>
        <dbReference type="ARBA" id="ARBA00023326"/>
    </source>
</evidence>
<evidence type="ECO:0000256" key="8">
    <source>
        <dbReference type="SAM" id="SignalP"/>
    </source>
</evidence>
<accession>A0ABQ6MV30</accession>
<comment type="caution">
    <text evidence="9">The sequence shown here is derived from an EMBL/GenBank/DDBJ whole genome shotgun (WGS) entry which is preliminary data.</text>
</comment>